<dbReference type="EMBL" id="CP121472">
    <property type="protein sequence ID" value="WPL16651.1"/>
    <property type="molecule type" value="Genomic_DNA"/>
</dbReference>
<dbReference type="InterPro" id="IPR005532">
    <property type="entry name" value="SUMF_dom"/>
</dbReference>
<evidence type="ECO:0000256" key="1">
    <source>
        <dbReference type="ARBA" id="ARBA00022741"/>
    </source>
</evidence>
<dbReference type="PROSITE" id="PS50011">
    <property type="entry name" value="PROTEIN_KINASE_DOM"/>
    <property type="match status" value="1"/>
</dbReference>
<dbReference type="PANTHER" id="PTHR23150">
    <property type="entry name" value="SULFATASE MODIFYING FACTOR 1, 2"/>
    <property type="match status" value="1"/>
</dbReference>
<keyword evidence="2 3" id="KW-0067">ATP-binding</keyword>
<dbReference type="PROSITE" id="PS00107">
    <property type="entry name" value="PROTEIN_KINASE_ATP"/>
    <property type="match status" value="1"/>
</dbReference>
<dbReference type="Gene3D" id="3.30.200.20">
    <property type="entry name" value="Phosphorylase Kinase, domain 1"/>
    <property type="match status" value="1"/>
</dbReference>
<dbReference type="InterPro" id="IPR008271">
    <property type="entry name" value="Ser/Thr_kinase_AS"/>
</dbReference>
<dbReference type="SMART" id="SM00028">
    <property type="entry name" value="TPR"/>
    <property type="match status" value="4"/>
</dbReference>
<evidence type="ECO:0000256" key="2">
    <source>
        <dbReference type="ARBA" id="ARBA00022840"/>
    </source>
</evidence>
<evidence type="ECO:0000256" key="6">
    <source>
        <dbReference type="SAM" id="Phobius"/>
    </source>
</evidence>
<feature type="transmembrane region" description="Helical" evidence="6">
    <location>
        <begin position="324"/>
        <end position="344"/>
    </location>
</feature>
<dbReference type="InterPro" id="IPR011009">
    <property type="entry name" value="Kinase-like_dom_sf"/>
</dbReference>
<dbReference type="Proteomes" id="UP001432180">
    <property type="component" value="Chromosome"/>
</dbReference>
<feature type="binding site" evidence="3">
    <location>
        <position position="35"/>
    </location>
    <ligand>
        <name>ATP</name>
        <dbReference type="ChEBI" id="CHEBI:30616"/>
    </ligand>
</feature>
<dbReference type="CDD" id="cd14014">
    <property type="entry name" value="STKc_PknB_like"/>
    <property type="match status" value="1"/>
</dbReference>
<name>A0ABZ0S8S2_9GAMM</name>
<feature type="domain" description="Protein kinase" evidence="7">
    <location>
        <begin position="6"/>
        <end position="263"/>
    </location>
</feature>
<proteinExistence type="predicted"/>
<evidence type="ECO:0000313" key="9">
    <source>
        <dbReference type="Proteomes" id="UP001432180"/>
    </source>
</evidence>
<dbReference type="InterPro" id="IPR042095">
    <property type="entry name" value="SUMF_sf"/>
</dbReference>
<evidence type="ECO:0000259" key="7">
    <source>
        <dbReference type="PROSITE" id="PS50011"/>
    </source>
</evidence>
<dbReference type="PROSITE" id="PS00108">
    <property type="entry name" value="PROTEIN_KINASE_ST"/>
    <property type="match status" value="1"/>
</dbReference>
<dbReference type="Gene3D" id="3.90.1580.10">
    <property type="entry name" value="paralog of FGE (formylglycine-generating enzyme)"/>
    <property type="match status" value="1"/>
</dbReference>
<dbReference type="GO" id="GO:0004674">
    <property type="term" value="F:protein serine/threonine kinase activity"/>
    <property type="evidence" value="ECO:0007669"/>
    <property type="project" value="UniProtKB-EC"/>
</dbReference>
<dbReference type="InterPro" id="IPR000719">
    <property type="entry name" value="Prot_kinase_dom"/>
</dbReference>
<gene>
    <name evidence="8" type="primary">prkC_2</name>
    <name evidence="8" type="ORF">Thiowin_01618</name>
</gene>
<dbReference type="SUPFAM" id="SSF48452">
    <property type="entry name" value="TPR-like"/>
    <property type="match status" value="2"/>
</dbReference>
<evidence type="ECO:0000256" key="4">
    <source>
        <dbReference type="SAM" id="Coils"/>
    </source>
</evidence>
<keyword evidence="8" id="KW-0418">Kinase</keyword>
<dbReference type="PANTHER" id="PTHR23150:SF19">
    <property type="entry name" value="FORMYLGLYCINE-GENERATING ENZYME"/>
    <property type="match status" value="1"/>
</dbReference>
<reference evidence="8 9" key="1">
    <citation type="journal article" date="2023" name="Microorganisms">
        <title>Thiorhodovibrio frisius and Trv. litoralis spp. nov., Two Novel Members from a Clade of Fastidious Purple Sulfur Bacteria That Exhibit Unique Red-Shifted Light-Harvesting Capabilities.</title>
        <authorList>
            <person name="Methner A."/>
            <person name="Kuzyk S.B."/>
            <person name="Petersen J."/>
            <person name="Bauer S."/>
            <person name="Brinkmann H."/>
            <person name="Sichau K."/>
            <person name="Wanner G."/>
            <person name="Wolf J."/>
            <person name="Neumann-Schaal M."/>
            <person name="Henke P."/>
            <person name="Tank M."/>
            <person name="Sproer C."/>
            <person name="Bunk B."/>
            <person name="Overmann J."/>
        </authorList>
    </citation>
    <scope>NUCLEOTIDE SEQUENCE [LARGE SCALE GENOMIC DNA]</scope>
    <source>
        <strain evidence="8 9">DSM 6702</strain>
    </source>
</reference>
<evidence type="ECO:0000256" key="3">
    <source>
        <dbReference type="PROSITE-ProRule" id="PRU10141"/>
    </source>
</evidence>
<accession>A0ABZ0S8S2</accession>
<evidence type="ECO:0000256" key="5">
    <source>
        <dbReference type="SAM" id="MobiDB-lite"/>
    </source>
</evidence>
<protein>
    <submittedName>
        <fullName evidence="8">Serine/threonine-protein kinase PrkC</fullName>
        <ecNumber evidence="8">2.7.11.1</ecNumber>
    </submittedName>
</protein>
<keyword evidence="8" id="KW-0808">Transferase</keyword>
<sequence>MEIPGYTILRELGRGGMAIVYLARQDRLGRQVALKVMEPVPGAGDDFSARFIKEGRIIAHLQHPRIVTIYDLDSVGDLHYFSMEFLPNGTLADKINAGLSQAAAIDILRRVAQALSIAHDNGVIHRDIKPQNILFRADGTPVLTDFGIARAASTGVDATALTNVGMIVGSPRYMSPEQSMSRPIDARSDLYSLGCVFYEMLTREQPYQAGDVISLAMLHCSAPLPELPLGLARFQPIIDRLLAKAPEERFGSTQALLQALEQLEQGIDLTQAREDEDATALATQVLQRAPTPTPDATQTGSTPLPRPSPPEPDTTSGTTKRPRLGIIVIPLVLLALAAAVYFGLTARDSSDPLHKITRELPPPAADRSPTIERYEHLALEHLRAGEFDRSKELIELALASQPEDPRLDAIERLIEDHRAAGESLEQARRLLEQNKTADSLSAIEQGLTRVPEQSALLALRAEVLEARRQARQATAKARHQEAREALEAGQAAEALRLVREGLDAVADDPELKTLQTKIQATLETDRNVREILSSATDLIAEGLLQDSLALIDKGLELGPKDQALTDLRATVERQIQRQQERQADKLRQQAEDELRQGALEQALATIERALILQPEEASIKNTRASILDVQERRQIQDLLNRANQALEAGKTQDAQRLVDSVLDMRPDDEAGIGLRDRIQTRIRENDLIKQTETDVQALRKQGRRDAALARVDAVLEKLPDNPTLLTARQGLKDEQDRINRAAARALKAQAEERLAAGDIQQAQVLIERGRQLDANNAELIELTERITSRQAAAKKQQQAITECLRLNPTRANPAVKLNAMTATFDCLLSIPKIAEEPTQLNQPLGQVRADLDAWMAEQPSAELAMKAFNLLERLDSVYTNDPNLRQLRSRLAARAGLLPEMVDIDGGCFLIGSPETETPREADETQGEVCVDDFSLAKAETRQRDFARFVEATDYQSDAERGLGGADGCLSLDRQADDGQSWGYHPWANWRSPNKYQKAEPEHPVSCVSANDASAYLRWLSDMTAVSYRLPTEAEWEYAARAATQTPTFWGTTDATSCKHANVADSGHAWTNSFECDDGHEWVAPVETFAPNPWGLHDMLGNLSEWTCSEYRDLYDGTQAQCAPTDSRAPLVLRGGGWNASPINLRSAYRNRNYPESRFSFVGFRIARDGKTSANDAPTPAIATAD</sequence>
<keyword evidence="6" id="KW-1133">Transmembrane helix</keyword>
<dbReference type="Gene3D" id="1.10.510.10">
    <property type="entry name" value="Transferase(Phosphotransferase) domain 1"/>
    <property type="match status" value="1"/>
</dbReference>
<dbReference type="InterPro" id="IPR017441">
    <property type="entry name" value="Protein_kinase_ATP_BS"/>
</dbReference>
<dbReference type="InterPro" id="IPR011990">
    <property type="entry name" value="TPR-like_helical_dom_sf"/>
</dbReference>
<keyword evidence="6" id="KW-0812">Transmembrane</keyword>
<dbReference type="EC" id="2.7.11.1" evidence="8"/>
<evidence type="ECO:0000313" key="8">
    <source>
        <dbReference type="EMBL" id="WPL16651.1"/>
    </source>
</evidence>
<dbReference type="SUPFAM" id="SSF56112">
    <property type="entry name" value="Protein kinase-like (PK-like)"/>
    <property type="match status" value="1"/>
</dbReference>
<dbReference type="SUPFAM" id="SSF56436">
    <property type="entry name" value="C-type lectin-like"/>
    <property type="match status" value="1"/>
</dbReference>
<feature type="region of interest" description="Disordered" evidence="5">
    <location>
        <begin position="285"/>
        <end position="320"/>
    </location>
</feature>
<keyword evidence="9" id="KW-1185">Reference proteome</keyword>
<dbReference type="InterPro" id="IPR016187">
    <property type="entry name" value="CTDL_fold"/>
</dbReference>
<keyword evidence="1 3" id="KW-0547">Nucleotide-binding</keyword>
<dbReference type="SMART" id="SM00220">
    <property type="entry name" value="S_TKc"/>
    <property type="match status" value="1"/>
</dbReference>
<dbReference type="InterPro" id="IPR019734">
    <property type="entry name" value="TPR_rpt"/>
</dbReference>
<dbReference type="InterPro" id="IPR051043">
    <property type="entry name" value="Sulfatase_Mod_Factor_Kinase"/>
</dbReference>
<organism evidence="8 9">
    <name type="scientific">Thiorhodovibrio winogradskyi</name>
    <dbReference type="NCBI Taxonomy" id="77007"/>
    <lineage>
        <taxon>Bacteria</taxon>
        <taxon>Pseudomonadati</taxon>
        <taxon>Pseudomonadota</taxon>
        <taxon>Gammaproteobacteria</taxon>
        <taxon>Chromatiales</taxon>
        <taxon>Chromatiaceae</taxon>
        <taxon>Thiorhodovibrio</taxon>
    </lineage>
</organism>
<dbReference type="Gene3D" id="1.25.40.10">
    <property type="entry name" value="Tetratricopeptide repeat domain"/>
    <property type="match status" value="2"/>
</dbReference>
<dbReference type="Pfam" id="PF00069">
    <property type="entry name" value="Pkinase"/>
    <property type="match status" value="1"/>
</dbReference>
<keyword evidence="4" id="KW-0175">Coiled coil</keyword>
<dbReference type="RefSeq" id="WP_328987194.1">
    <property type="nucleotide sequence ID" value="NZ_CP121472.1"/>
</dbReference>
<keyword evidence="6" id="KW-0472">Membrane</keyword>
<feature type="coiled-coil region" evidence="4">
    <location>
        <begin position="407"/>
        <end position="483"/>
    </location>
</feature>
<dbReference type="Pfam" id="PF03781">
    <property type="entry name" value="FGE-sulfatase"/>
    <property type="match status" value="1"/>
</dbReference>